<proteinExistence type="predicted"/>
<name>A0ABY4JI45_9BACI</name>
<keyword evidence="2" id="KW-1185">Reference proteome</keyword>
<evidence type="ECO:0000313" key="2">
    <source>
        <dbReference type="Proteomes" id="UP000830639"/>
    </source>
</evidence>
<organism evidence="1 2">
    <name type="scientific">Gottfriedia acidiceleris</name>
    <dbReference type="NCBI Taxonomy" id="371036"/>
    <lineage>
        <taxon>Bacteria</taxon>
        <taxon>Bacillati</taxon>
        <taxon>Bacillota</taxon>
        <taxon>Bacilli</taxon>
        <taxon>Bacillales</taxon>
        <taxon>Bacillaceae</taxon>
        <taxon>Gottfriedia</taxon>
    </lineage>
</organism>
<accession>A0ABY4JI45</accession>
<dbReference type="Proteomes" id="UP000830639">
    <property type="component" value="Chromosome"/>
</dbReference>
<sequence length="54" mass="5978">MAVEQFSTAISLKGTFLAKQKLENVETLIGSLNINLDGKTSCDKFSQLVSLWMK</sequence>
<gene>
    <name evidence="1" type="ORF">MY490_17165</name>
</gene>
<dbReference type="RefSeq" id="WP_248266760.1">
    <property type="nucleotide sequence ID" value="NZ_CP096034.1"/>
</dbReference>
<evidence type="ECO:0000313" key="1">
    <source>
        <dbReference type="EMBL" id="UPM53504.1"/>
    </source>
</evidence>
<reference evidence="1 2" key="1">
    <citation type="submission" date="2022-04" db="EMBL/GenBank/DDBJ databases">
        <title>Mechanism of arsenic methylation and mitigation arsenic toxicity by Bacillus sp. LH14 from an Arsenic-Contaminated Paddy Soil.</title>
        <authorList>
            <person name="Wang D."/>
        </authorList>
    </citation>
    <scope>NUCLEOTIDE SEQUENCE [LARGE SCALE GENOMIC DNA]</scope>
    <source>
        <strain evidence="1 2">LH14</strain>
    </source>
</reference>
<dbReference type="EMBL" id="CP096034">
    <property type="protein sequence ID" value="UPM53504.1"/>
    <property type="molecule type" value="Genomic_DNA"/>
</dbReference>
<protein>
    <submittedName>
        <fullName evidence="1">Uncharacterized protein</fullName>
    </submittedName>
</protein>